<proteinExistence type="inferred from homology"/>
<evidence type="ECO:0000313" key="10">
    <source>
        <dbReference type="EMBL" id="OHV34934.1"/>
    </source>
</evidence>
<evidence type="ECO:0000256" key="4">
    <source>
        <dbReference type="ARBA" id="ARBA00023315"/>
    </source>
</evidence>
<dbReference type="InterPro" id="IPR020616">
    <property type="entry name" value="Thiolase_N"/>
</dbReference>
<accession>A0A1S1QRB9</accession>
<dbReference type="EC" id="2.3.1.9" evidence="2"/>
<keyword evidence="4 7" id="KW-0012">Acyltransferase</keyword>
<dbReference type="PANTHER" id="PTHR18919">
    <property type="entry name" value="ACETYL-COA C-ACYLTRANSFERASE"/>
    <property type="match status" value="1"/>
</dbReference>
<sequence>MTEAVIVSTARTAIGRARKGTLVGLDAFELAEAIVPAVLERSGIPAQDVDDLVLAESYQGGGVIARNIAVRLGLLGVSGLATNRHCAGGLSAVAIAAGSIRAGMDQVVIAGGTESLTNAARSTKRDASGTYQPWMAPAHPDTPEAPAFDMSITVGENTAREMGLTRRDVDEWTVYSQERALASIDSGAFTDEIVPLDVTRPDGTTVRFDTDEHPRRGTTLERLAGLPLLHPELPDATVTAANSAGLNDAAAAVTLTSDGYAAAHGLTPLARVRAWATAGIEPARTGLAPTLAIPRALDRAGLALGDIDLFEINEAFCSVPVAAIRKLGIRPEIVNVNGSGASLGHPISATGARMIVTMIGELRRRGAALGCVSMCAGGGMAAAMIIEIVQD</sequence>
<keyword evidence="3 7" id="KW-0808">Transferase</keyword>
<dbReference type="SUPFAM" id="SSF53901">
    <property type="entry name" value="Thiolase-like"/>
    <property type="match status" value="2"/>
</dbReference>
<name>A0A1S1QRB9_9ACTN</name>
<dbReference type="GO" id="GO:0003985">
    <property type="term" value="F:acetyl-CoA C-acetyltransferase activity"/>
    <property type="evidence" value="ECO:0007669"/>
    <property type="project" value="UniProtKB-EC"/>
</dbReference>
<evidence type="ECO:0000256" key="7">
    <source>
        <dbReference type="RuleBase" id="RU003557"/>
    </source>
</evidence>
<evidence type="ECO:0000256" key="2">
    <source>
        <dbReference type="ARBA" id="ARBA00012705"/>
    </source>
</evidence>
<dbReference type="RefSeq" id="WP_071085983.1">
    <property type="nucleotide sequence ID" value="NZ_MBLM01000125.1"/>
</dbReference>
<evidence type="ECO:0000313" key="11">
    <source>
        <dbReference type="Proteomes" id="UP000179627"/>
    </source>
</evidence>
<feature type="domain" description="Thiolase C-terminal" evidence="9">
    <location>
        <begin position="266"/>
        <end position="387"/>
    </location>
</feature>
<protein>
    <recommendedName>
        <fullName evidence="5">Probable acetyl-CoA acetyltransferase</fullName>
        <ecNumber evidence="2">2.3.1.9</ecNumber>
    </recommendedName>
</protein>
<comment type="caution">
    <text evidence="10">The sequence shown here is derived from an EMBL/GenBank/DDBJ whole genome shotgun (WGS) entry which is preliminary data.</text>
</comment>
<evidence type="ECO:0000259" key="9">
    <source>
        <dbReference type="Pfam" id="PF02803"/>
    </source>
</evidence>
<comment type="similarity">
    <text evidence="1 7">Belongs to the thiolase-like superfamily. Thiolase family.</text>
</comment>
<dbReference type="Pfam" id="PF02803">
    <property type="entry name" value="Thiolase_C"/>
    <property type="match status" value="1"/>
</dbReference>
<feature type="active site" description="Acyl-thioester intermediate" evidence="6">
    <location>
        <position position="86"/>
    </location>
</feature>
<reference evidence="11" key="1">
    <citation type="submission" date="2016-07" db="EMBL/GenBank/DDBJ databases">
        <title>Sequence Frankia sp. strain CcI1.17.</title>
        <authorList>
            <person name="Ghodhbane-Gtari F."/>
            <person name="Swanson E."/>
            <person name="Gueddou A."/>
            <person name="Morris K."/>
            <person name="Hezbri K."/>
            <person name="Ktari A."/>
            <person name="Nouioui I."/>
            <person name="Abebe-Akele F."/>
            <person name="Simpson S."/>
            <person name="Thomas K."/>
            <person name="Gtari M."/>
            <person name="Tisa L.S."/>
            <person name="Hurst S."/>
        </authorList>
    </citation>
    <scope>NUCLEOTIDE SEQUENCE [LARGE SCALE GENOMIC DNA]</scope>
    <source>
        <strain evidence="11">Cc1.17</strain>
    </source>
</reference>
<feature type="active site" description="Proton acceptor" evidence="6">
    <location>
        <position position="345"/>
    </location>
</feature>
<gene>
    <name evidence="10" type="ORF">CC117_20695</name>
</gene>
<dbReference type="NCBIfam" id="TIGR01930">
    <property type="entry name" value="AcCoA-C-Actrans"/>
    <property type="match status" value="1"/>
</dbReference>
<dbReference type="PIRSF" id="PIRSF000429">
    <property type="entry name" value="Ac-CoA_Ac_transf"/>
    <property type="match status" value="1"/>
</dbReference>
<dbReference type="OrthoDB" id="9764638at2"/>
<organism evidence="10 11">
    <name type="scientific">Parafrankia colletiae</name>
    <dbReference type="NCBI Taxonomy" id="573497"/>
    <lineage>
        <taxon>Bacteria</taxon>
        <taxon>Bacillati</taxon>
        <taxon>Actinomycetota</taxon>
        <taxon>Actinomycetes</taxon>
        <taxon>Frankiales</taxon>
        <taxon>Frankiaceae</taxon>
        <taxon>Parafrankia</taxon>
    </lineage>
</organism>
<dbReference type="Proteomes" id="UP000179627">
    <property type="component" value="Unassembled WGS sequence"/>
</dbReference>
<feature type="active site" description="Proton acceptor" evidence="6">
    <location>
        <position position="375"/>
    </location>
</feature>
<evidence type="ECO:0000256" key="6">
    <source>
        <dbReference type="PIRSR" id="PIRSR000429-1"/>
    </source>
</evidence>
<evidence type="ECO:0000256" key="3">
    <source>
        <dbReference type="ARBA" id="ARBA00022679"/>
    </source>
</evidence>
<evidence type="ECO:0000256" key="1">
    <source>
        <dbReference type="ARBA" id="ARBA00010982"/>
    </source>
</evidence>
<dbReference type="AlphaFoldDB" id="A0A1S1QRB9"/>
<dbReference type="Gene3D" id="3.40.47.10">
    <property type="match status" value="1"/>
</dbReference>
<dbReference type="InterPro" id="IPR016039">
    <property type="entry name" value="Thiolase-like"/>
</dbReference>
<evidence type="ECO:0000256" key="5">
    <source>
        <dbReference type="ARBA" id="ARBA00040529"/>
    </source>
</evidence>
<dbReference type="CDD" id="cd00751">
    <property type="entry name" value="thiolase"/>
    <property type="match status" value="1"/>
</dbReference>
<keyword evidence="11" id="KW-1185">Reference proteome</keyword>
<evidence type="ECO:0000259" key="8">
    <source>
        <dbReference type="Pfam" id="PF00108"/>
    </source>
</evidence>
<feature type="domain" description="Thiolase N-terminal" evidence="8">
    <location>
        <begin position="5"/>
        <end position="257"/>
    </location>
</feature>
<dbReference type="InterPro" id="IPR020617">
    <property type="entry name" value="Thiolase_C"/>
</dbReference>
<dbReference type="Pfam" id="PF00108">
    <property type="entry name" value="Thiolase_N"/>
    <property type="match status" value="1"/>
</dbReference>
<dbReference type="EMBL" id="MBLM01000125">
    <property type="protein sequence ID" value="OHV34934.1"/>
    <property type="molecule type" value="Genomic_DNA"/>
</dbReference>
<dbReference type="InterPro" id="IPR002155">
    <property type="entry name" value="Thiolase"/>
</dbReference>
<dbReference type="PANTHER" id="PTHR18919:SF107">
    <property type="entry name" value="ACETYL-COA ACETYLTRANSFERASE, CYTOSOLIC"/>
    <property type="match status" value="1"/>
</dbReference>